<feature type="region of interest" description="Disordered" evidence="1">
    <location>
        <begin position="62"/>
        <end position="81"/>
    </location>
</feature>
<evidence type="ECO:0000313" key="2">
    <source>
        <dbReference type="EMBL" id="MEQ2359226.1"/>
    </source>
</evidence>
<evidence type="ECO:0000313" key="3">
    <source>
        <dbReference type="Proteomes" id="UP001446032"/>
    </source>
</evidence>
<accession>A0ABV1AMH4</accession>
<feature type="compositionally biased region" description="Polar residues" evidence="1">
    <location>
        <begin position="69"/>
        <end position="81"/>
    </location>
</feature>
<reference evidence="2 3" key="1">
    <citation type="submission" date="2024-03" db="EMBL/GenBank/DDBJ databases">
        <title>Human intestinal bacterial collection.</title>
        <authorList>
            <person name="Pauvert C."/>
            <person name="Hitch T.C.A."/>
            <person name="Clavel T."/>
        </authorList>
    </citation>
    <scope>NUCLEOTIDE SEQUENCE [LARGE SCALE GENOMIC DNA]</scope>
    <source>
        <strain evidence="2 3">CLA-AA-H95</strain>
    </source>
</reference>
<organism evidence="2 3">
    <name type="scientific">Blautia intestinihominis</name>
    <dbReference type="NCBI Taxonomy" id="3133152"/>
    <lineage>
        <taxon>Bacteria</taxon>
        <taxon>Bacillati</taxon>
        <taxon>Bacillota</taxon>
        <taxon>Clostridia</taxon>
        <taxon>Lachnospirales</taxon>
        <taxon>Lachnospiraceae</taxon>
        <taxon>Blautia</taxon>
    </lineage>
</organism>
<dbReference type="RefSeq" id="WP_227222855.1">
    <property type="nucleotide sequence ID" value="NZ_JBBMEI010000044.1"/>
</dbReference>
<comment type="caution">
    <text evidence="2">The sequence shown here is derived from an EMBL/GenBank/DDBJ whole genome shotgun (WGS) entry which is preliminary data.</text>
</comment>
<proteinExistence type="predicted"/>
<dbReference type="EMBL" id="JBBMEI010000044">
    <property type="protein sequence ID" value="MEQ2359226.1"/>
    <property type="molecule type" value="Genomic_DNA"/>
</dbReference>
<dbReference type="Proteomes" id="UP001446032">
    <property type="component" value="Unassembled WGS sequence"/>
</dbReference>
<sequence length="164" mass="18464">MFDISLYPLFFLGKNQNRKVDVPVPSAHPWAFGKNIGIGFGVGKHFCSVVWSLDIAWGKSPPKIHRDSGSPSKSPTYSNENLPAWTTRKIFHNPRPKNKIPVKHPAQGVQGDGRRPFAVYLASQKRKKSPANTFPRQKKVFYTCFFQKNLKKAQFPSILSPAVS</sequence>
<keyword evidence="3" id="KW-1185">Reference proteome</keyword>
<gene>
    <name evidence="2" type="ORF">WMO75_12995</name>
</gene>
<name>A0ABV1AMH4_9FIRM</name>
<evidence type="ECO:0000256" key="1">
    <source>
        <dbReference type="SAM" id="MobiDB-lite"/>
    </source>
</evidence>
<protein>
    <submittedName>
        <fullName evidence="2">Uncharacterized protein</fullName>
    </submittedName>
</protein>